<organism evidence="2">
    <name type="scientific">Salix viminalis</name>
    <name type="common">Common osier</name>
    <name type="synonym">Basket willow</name>
    <dbReference type="NCBI Taxonomy" id="40686"/>
    <lineage>
        <taxon>Eukaryota</taxon>
        <taxon>Viridiplantae</taxon>
        <taxon>Streptophyta</taxon>
        <taxon>Embryophyta</taxon>
        <taxon>Tracheophyta</taxon>
        <taxon>Spermatophyta</taxon>
        <taxon>Magnoliopsida</taxon>
        <taxon>eudicotyledons</taxon>
        <taxon>Gunneridae</taxon>
        <taxon>Pentapetalae</taxon>
        <taxon>rosids</taxon>
        <taxon>fabids</taxon>
        <taxon>Malpighiales</taxon>
        <taxon>Salicaceae</taxon>
        <taxon>Saliceae</taxon>
        <taxon>Salix</taxon>
    </lineage>
</organism>
<reference evidence="2" key="1">
    <citation type="submission" date="2019-03" db="EMBL/GenBank/DDBJ databases">
        <authorList>
            <person name="Mank J."/>
            <person name="Almeida P."/>
        </authorList>
    </citation>
    <scope>NUCLEOTIDE SEQUENCE</scope>
    <source>
        <strain evidence="2">78183</strain>
    </source>
</reference>
<dbReference type="PANTHER" id="PTHR36748:SF3">
    <property type="entry name" value="MENTAL RETARDATION GTPASE ACTIVATING PROTEIN"/>
    <property type="match status" value="1"/>
</dbReference>
<feature type="compositionally biased region" description="Low complexity" evidence="1">
    <location>
        <begin position="300"/>
        <end position="322"/>
    </location>
</feature>
<protein>
    <submittedName>
        <fullName evidence="2">Uncharacterized protein</fullName>
    </submittedName>
</protein>
<name>A0A6N2LWV9_SALVM</name>
<proteinExistence type="predicted"/>
<feature type="region of interest" description="Disordered" evidence="1">
    <location>
        <begin position="351"/>
        <end position="373"/>
    </location>
</feature>
<evidence type="ECO:0000313" key="2">
    <source>
        <dbReference type="EMBL" id="VFU45598.1"/>
    </source>
</evidence>
<dbReference type="PANTHER" id="PTHR36748">
    <property type="entry name" value="MENTAL RETARDATION GTPASE ACTIVATING PROTEIN"/>
    <property type="match status" value="1"/>
</dbReference>
<feature type="region of interest" description="Disordered" evidence="1">
    <location>
        <begin position="296"/>
        <end position="323"/>
    </location>
</feature>
<dbReference type="EMBL" id="CAADRP010001625">
    <property type="protein sequence ID" value="VFU45598.1"/>
    <property type="molecule type" value="Genomic_DNA"/>
</dbReference>
<dbReference type="AlphaFoldDB" id="A0A6N2LWV9"/>
<sequence>MAHLRWLPHSMKVQKLAVLPYISSKMQTFWVSDGLHSVHTITLSDMDAAVTYDGDETQEKLIRITVIQAVLSAEKIQDLIPLGANGILILGQVYDSFMASTLEQSPYTISHRGDETEFNLREWAFKAQNSRENTRSRRFSGSNIRSFREDARSFRSNTTISSTASSPGYSLREEIDPSTYSFTTALKALQARSGYSNNRECLSPDGFALNSKWDEAEKYICNPLSGEVPMECLSAKTLSGRSFRSLTNRITMSAPLVFSNHSRQIHTRTTAIATHDDIANHFPIKENTLEGLVSTRDVGTQSTPPELSSSSFSPSPASTPSITERKRCEIQGGDSPNCNSKLKVEEQVQVKGTRGEEEATKREINKEEMQNKNDEQMWRCSIRKQGGCLSWMRKRQREKSKPKKKNFFFSSLEDAKKES</sequence>
<evidence type="ECO:0000256" key="1">
    <source>
        <dbReference type="SAM" id="MobiDB-lite"/>
    </source>
</evidence>
<accession>A0A6N2LWV9</accession>
<gene>
    <name evidence="2" type="ORF">SVIM_LOCUS286004</name>
</gene>